<keyword evidence="1" id="KW-0813">Transport</keyword>
<keyword evidence="2" id="KW-0916">Viral movement protein</keyword>
<evidence type="ECO:0000256" key="1">
    <source>
        <dbReference type="ARBA" id="ARBA00022448"/>
    </source>
</evidence>
<dbReference type="InterPro" id="IPR001964">
    <property type="entry name" value="Luteo_VPG"/>
</dbReference>
<sequence>MLRLDDGVVDEQAGTLLERVQWLWFKPPEHNLAEDGDDVIEMLEEEGDLPEEQAHLRNSSFQKTASWAVPKEVSSSGRVYQSAQLSQLEYSKPTMSIRSRVCSWSSSPRPLQQRPVRSLTNLTLMGSSPNSRPLLTDSRSLKMDEESGERNKLGATNGTTLLRTNSRSTSKGTPPRGRRSEGSASPFKLLHRALNR</sequence>
<evidence type="ECO:0000313" key="4">
    <source>
        <dbReference type="EMBL" id="DAZ87623.1"/>
    </source>
</evidence>
<evidence type="ECO:0000256" key="3">
    <source>
        <dbReference type="SAM" id="MobiDB-lite"/>
    </source>
</evidence>
<dbReference type="EMBL" id="BK059373">
    <property type="protein sequence ID" value="DAZ87623.1"/>
    <property type="molecule type" value="Genomic_RNA"/>
</dbReference>
<keyword evidence="5" id="KW-1185">Reference proteome</keyword>
<evidence type="ECO:0000313" key="5">
    <source>
        <dbReference type="Proteomes" id="UP001265787"/>
    </source>
</evidence>
<feature type="compositionally biased region" description="Basic and acidic residues" evidence="3">
    <location>
        <begin position="139"/>
        <end position="152"/>
    </location>
</feature>
<dbReference type="Pfam" id="PF01659">
    <property type="entry name" value="Luteo_Vpg"/>
    <property type="match status" value="1"/>
</dbReference>
<organism evidence="4 5">
    <name type="scientific">Piper methysticum polerovirus</name>
    <dbReference type="NCBI Taxonomy" id="2885088"/>
    <lineage>
        <taxon>Viruses</taxon>
        <taxon>Riboviria</taxon>
        <taxon>Orthornavirae</taxon>
        <taxon>Pisuviricota</taxon>
        <taxon>Pisoniviricetes</taxon>
        <taxon>Sobelivirales</taxon>
        <taxon>Solemoviridae</taxon>
        <taxon>Polerovirus</taxon>
        <taxon>Polerovirus PMPV</taxon>
    </lineage>
</organism>
<reference evidence="4" key="1">
    <citation type="journal article" date="2022" name="Virus Genes">
        <title>Exploration of plant transcriptomes reveals five putative novel poleroviruses and an enamovirus.</title>
        <authorList>
            <person name="Kavi Sidharthan V."/>
            <person name="Nagendran K."/>
            <person name="Baranwal V.K."/>
        </authorList>
    </citation>
    <scope>NUCLEOTIDE SEQUENCE</scope>
    <source>
        <strain evidence="4">Pip met</strain>
    </source>
</reference>
<proteinExistence type="predicted"/>
<gene>
    <name evidence="4" type="primary">ORF4</name>
</gene>
<feature type="compositionally biased region" description="Polar residues" evidence="3">
    <location>
        <begin position="118"/>
        <end position="133"/>
    </location>
</feature>
<dbReference type="PRINTS" id="PR00912">
    <property type="entry name" value="LVIRUSORF5"/>
</dbReference>
<dbReference type="GO" id="GO:0046740">
    <property type="term" value="P:transport of virus in host, cell to cell"/>
    <property type="evidence" value="ECO:0007669"/>
    <property type="project" value="UniProtKB-KW"/>
</dbReference>
<accession>A0AAD2QG04</accession>
<dbReference type="Proteomes" id="UP001265787">
    <property type="component" value="Segment"/>
</dbReference>
<feature type="compositionally biased region" description="Low complexity" evidence="3">
    <location>
        <begin position="159"/>
        <end position="170"/>
    </location>
</feature>
<protein>
    <submittedName>
        <fullName evidence="4">P4 protein</fullName>
    </submittedName>
</protein>
<feature type="region of interest" description="Disordered" evidence="3">
    <location>
        <begin position="104"/>
        <end position="196"/>
    </location>
</feature>
<evidence type="ECO:0000256" key="2">
    <source>
        <dbReference type="ARBA" id="ARBA00023031"/>
    </source>
</evidence>
<name>A0AAD2QG04_9VIRU</name>